<keyword evidence="4" id="KW-1185">Reference proteome</keyword>
<evidence type="ECO:0000259" key="2">
    <source>
        <dbReference type="Pfam" id="PF22879"/>
    </source>
</evidence>
<evidence type="ECO:0000313" key="3">
    <source>
        <dbReference type="EMBL" id="MFD2035172.1"/>
    </source>
</evidence>
<accession>A0ABW4VNQ9</accession>
<dbReference type="Proteomes" id="UP001597361">
    <property type="component" value="Unassembled WGS sequence"/>
</dbReference>
<evidence type="ECO:0000259" key="1">
    <source>
        <dbReference type="Pfam" id="PF10592"/>
    </source>
</evidence>
<dbReference type="Pfam" id="PF10592">
    <property type="entry name" value="AIPR"/>
    <property type="match status" value="1"/>
</dbReference>
<evidence type="ECO:0000313" key="4">
    <source>
        <dbReference type="Proteomes" id="UP001597361"/>
    </source>
</evidence>
<feature type="domain" description="Abortive phage infection protein C-terminal" evidence="1">
    <location>
        <begin position="243"/>
        <end position="554"/>
    </location>
</feature>
<dbReference type="InterPro" id="IPR018891">
    <property type="entry name" value="AIPR_C"/>
</dbReference>
<dbReference type="EMBL" id="JBHUHR010000027">
    <property type="protein sequence ID" value="MFD2035172.1"/>
    <property type="molecule type" value="Genomic_DNA"/>
</dbReference>
<dbReference type="Pfam" id="PF22879">
    <property type="entry name" value="AIPR_N"/>
    <property type="match status" value="1"/>
</dbReference>
<protein>
    <submittedName>
        <fullName evidence="3">AIPR family protein</fullName>
    </submittedName>
</protein>
<dbReference type="InterPro" id="IPR055101">
    <property type="entry name" value="AIPR_N"/>
</dbReference>
<organism evidence="3 4">
    <name type="scientific">Belliella marina</name>
    <dbReference type="NCBI Taxonomy" id="1644146"/>
    <lineage>
        <taxon>Bacteria</taxon>
        <taxon>Pseudomonadati</taxon>
        <taxon>Bacteroidota</taxon>
        <taxon>Cytophagia</taxon>
        <taxon>Cytophagales</taxon>
        <taxon>Cyclobacteriaceae</taxon>
        <taxon>Belliella</taxon>
    </lineage>
</organism>
<dbReference type="RefSeq" id="WP_376885950.1">
    <property type="nucleotide sequence ID" value="NZ_JBHUHR010000027.1"/>
</dbReference>
<name>A0ABW4VNQ9_9BACT</name>
<comment type="caution">
    <text evidence="3">The sequence shown here is derived from an EMBL/GenBank/DDBJ whole genome shotgun (WGS) entry which is preliminary data.</text>
</comment>
<gene>
    <name evidence="3" type="ORF">ACFSKL_10240</name>
</gene>
<proteinExistence type="predicted"/>
<sequence>MKRHELTRFRTTVLQDINDSIHFDRVGGIREEKFTEIAFEYLEHAGETEGAILCREIRENSIGNRIHKINGYALSEGYETVDLFITVFKGSEDLGRLYSDELKMAVSLCTRFLQNLLTGKLEGIEETAPVFDLVNTIRSIVDQIVRVNICILSDYLIPINVSGPSDFSGIKLNYHVRDIEYFKRIHTSGSGKEVIIINFIETFKESVPCLPMSEINDDYDSYLCIIPAYMLIDIYQNYGARLLEQNVRTFLQFRGKINKGIRDTILKEPHMFMAYNNGITATAEFVELTDDEKGIASIKDFQIVNGGQTIASIFQTKRKYKTADISSVCVQVKLSVIKDQFRKPEIVALISRYANTQNKVSEADLSSNHPFHIKLENLSRKIWTNAGKGKNQTRWFYERARGQYNDELYQIDSKAQEKKWLERNPKNQKFAKEDLARFYKSWEMEPWWVVRGRQKSFIEFMKVANDIDVDSIFYENIIAKAIIFRSAERLYGTGAKSIGDLRYMVVPYTVSWIKFKVGNNLNLHKIWKDQGLSTIFENCILSVLRRVDDFMRETAPGGLIGEWAKKTECWNRLKSLSLDIDFSKLNKELYDKKDTKERYTSFTLDIELKNRIRNKLMEIGVDGLIRINYLGVKSKDLSIHDSNMISRIIKKIEREKELTEKELLAAYRILQNSI</sequence>
<feature type="domain" description="Abortive infection phage resistance protein N-terminal" evidence="2">
    <location>
        <begin position="34"/>
        <end position="184"/>
    </location>
</feature>
<reference evidence="4" key="1">
    <citation type="journal article" date="2019" name="Int. J. Syst. Evol. Microbiol.">
        <title>The Global Catalogue of Microorganisms (GCM) 10K type strain sequencing project: providing services to taxonomists for standard genome sequencing and annotation.</title>
        <authorList>
            <consortium name="The Broad Institute Genomics Platform"/>
            <consortium name="The Broad Institute Genome Sequencing Center for Infectious Disease"/>
            <person name="Wu L."/>
            <person name="Ma J."/>
        </authorList>
    </citation>
    <scope>NUCLEOTIDE SEQUENCE [LARGE SCALE GENOMIC DNA]</scope>
    <source>
        <strain evidence="4">CGMCC 1.15180</strain>
    </source>
</reference>